<dbReference type="InterPro" id="IPR016024">
    <property type="entry name" value="ARM-type_fold"/>
</dbReference>
<evidence type="ECO:0000313" key="6">
    <source>
        <dbReference type="EnsemblPlants" id="QL02p059182:mrna"/>
    </source>
</evidence>
<dbReference type="GO" id="GO:0010008">
    <property type="term" value="C:endosome membrane"/>
    <property type="evidence" value="ECO:0007669"/>
    <property type="project" value="TreeGrafter"/>
</dbReference>
<evidence type="ECO:0000256" key="1">
    <source>
        <dbReference type="ARBA" id="ARBA00004308"/>
    </source>
</evidence>
<dbReference type="PANTHER" id="PTHR16023">
    <property type="entry name" value="TAX1 BINDING PROTEIN-RELATED"/>
    <property type="match status" value="1"/>
</dbReference>
<dbReference type="Gramene" id="QL02p059182:mrna">
    <property type="protein sequence ID" value="QL02p059182:mrna"/>
    <property type="gene ID" value="QL02p059182"/>
</dbReference>
<dbReference type="Proteomes" id="UP000594261">
    <property type="component" value="Chromosome 2"/>
</dbReference>
<keyword evidence="7" id="KW-1185">Reference proteome</keyword>
<comment type="similarity">
    <text evidence="2">Belongs to the VAC14 family.</text>
</comment>
<dbReference type="SUPFAM" id="SSF48371">
    <property type="entry name" value="ARM repeat"/>
    <property type="match status" value="1"/>
</dbReference>
<keyword evidence="4" id="KW-0472">Membrane</keyword>
<protein>
    <recommendedName>
        <fullName evidence="5">Vacuolar protein 14 C-terminal Fig4-binding domain-containing protein</fullName>
    </recommendedName>
</protein>
<evidence type="ECO:0000256" key="3">
    <source>
        <dbReference type="ARBA" id="ARBA00022737"/>
    </source>
</evidence>
<dbReference type="AlphaFoldDB" id="A0A7N2KXA3"/>
<proteinExistence type="inferred from homology"/>
<dbReference type="InterPro" id="IPR026825">
    <property type="entry name" value="Vac14"/>
</dbReference>
<name>A0A7N2KXA3_QUELO</name>
<feature type="domain" description="Vacuolar protein 14 C-terminal Fig4-binding" evidence="5">
    <location>
        <begin position="421"/>
        <end position="468"/>
    </location>
</feature>
<dbReference type="InterPro" id="IPR021841">
    <property type="entry name" value="VAC14_Fig4p-bd"/>
</dbReference>
<dbReference type="GO" id="GO:0006661">
    <property type="term" value="P:phosphatidylinositol biosynthetic process"/>
    <property type="evidence" value="ECO:0007669"/>
    <property type="project" value="InterPro"/>
</dbReference>
<comment type="subcellular location">
    <subcellularLocation>
        <location evidence="1">Endomembrane system</location>
    </subcellularLocation>
</comment>
<evidence type="ECO:0000313" key="7">
    <source>
        <dbReference type="Proteomes" id="UP000594261"/>
    </source>
</evidence>
<dbReference type="InParanoid" id="A0A7N2KXA3"/>
<sequence length="474" mass="53815">MALIPRHIRRNLCKRNSEIRVYAANEIKKIVEKVQKKIFDSPHEKEKVIKDIINLLVTKFVASTVENHIKGGLMGLAAVVGGLATDTNVLDPAVPHLEVAKQSIFKFLNKIFGAICKLFAYSDLAVQNATRVTVEFALLLSYKKNFLPIDKQDIVRNHSEPRTEEFMNLLVERINTPNPFGRKILLSWIKVMHNDPEVDMLGYLLNIIDGMFNMLSDPDREVKNEAATMLSNFLRETKISQSVDYVGVSQVLLCKAALPDKLTRLTAITWISEFIQLGKKELVPYFAKIVGVMLDSISDNDYAIRKVANQTNKMFRKIVKSSNADWDVVRAILSVVARNLSSECTKIRIQSLKWIANLSLNPAEILSSQDDLLDKLLKMLLDPSTEVVRQALEVHARMAKDVQYFNRLIAYLLDSFRVQNSLLQTHASLIILQMCEHLGAERVYQKLAAELKEEKDLNFALIMEQNLAYFTGVI</sequence>
<reference evidence="6" key="2">
    <citation type="submission" date="2021-01" db="UniProtKB">
        <authorList>
            <consortium name="EnsemblPlants"/>
        </authorList>
    </citation>
    <scope>IDENTIFICATION</scope>
</reference>
<dbReference type="Gene3D" id="1.25.10.10">
    <property type="entry name" value="Leucine-rich Repeat Variant"/>
    <property type="match status" value="3"/>
</dbReference>
<organism evidence="6 7">
    <name type="scientific">Quercus lobata</name>
    <name type="common">Valley oak</name>
    <dbReference type="NCBI Taxonomy" id="97700"/>
    <lineage>
        <taxon>Eukaryota</taxon>
        <taxon>Viridiplantae</taxon>
        <taxon>Streptophyta</taxon>
        <taxon>Embryophyta</taxon>
        <taxon>Tracheophyta</taxon>
        <taxon>Spermatophyta</taxon>
        <taxon>Magnoliopsida</taxon>
        <taxon>eudicotyledons</taxon>
        <taxon>Gunneridae</taxon>
        <taxon>Pentapetalae</taxon>
        <taxon>rosids</taxon>
        <taxon>fabids</taxon>
        <taxon>Fagales</taxon>
        <taxon>Fagaceae</taxon>
        <taxon>Quercus</taxon>
    </lineage>
</organism>
<dbReference type="InterPro" id="IPR011989">
    <property type="entry name" value="ARM-like"/>
</dbReference>
<reference evidence="7" key="1">
    <citation type="journal article" date="2016" name="G3 (Bethesda)">
        <title>First Draft Assembly and Annotation of the Genome of a California Endemic Oak Quercus lobata Nee (Fagaceae).</title>
        <authorList>
            <person name="Sork V.L."/>
            <person name="Fitz-Gibbon S.T."/>
            <person name="Puiu D."/>
            <person name="Crepeau M."/>
            <person name="Gugger P.F."/>
            <person name="Sherman R."/>
            <person name="Stevens K."/>
            <person name="Langley C.H."/>
            <person name="Pellegrini M."/>
            <person name="Salzberg S.L."/>
        </authorList>
    </citation>
    <scope>NUCLEOTIDE SEQUENCE [LARGE SCALE GENOMIC DNA]</scope>
    <source>
        <strain evidence="7">cv. SW786</strain>
    </source>
</reference>
<keyword evidence="3" id="KW-0677">Repeat</keyword>
<evidence type="ECO:0000256" key="2">
    <source>
        <dbReference type="ARBA" id="ARBA00010225"/>
    </source>
</evidence>
<accession>A0A7N2KXA3</accession>
<dbReference type="GO" id="GO:0070772">
    <property type="term" value="C:PAS complex"/>
    <property type="evidence" value="ECO:0007669"/>
    <property type="project" value="InterPro"/>
</dbReference>
<dbReference type="Pfam" id="PF11916">
    <property type="entry name" value="Vac14_Fig4_bd"/>
    <property type="match status" value="1"/>
</dbReference>
<evidence type="ECO:0000259" key="5">
    <source>
        <dbReference type="Pfam" id="PF11916"/>
    </source>
</evidence>
<dbReference type="PANTHER" id="PTHR16023:SF0">
    <property type="entry name" value="PROTEIN VAC14 HOMOLOG"/>
    <property type="match status" value="1"/>
</dbReference>
<dbReference type="EnsemblPlants" id="QL02p059182:mrna">
    <property type="protein sequence ID" value="QL02p059182:mrna"/>
    <property type="gene ID" value="QL02p059182"/>
</dbReference>
<evidence type="ECO:0000256" key="4">
    <source>
        <dbReference type="ARBA" id="ARBA00023136"/>
    </source>
</evidence>